<reference evidence="3 4" key="1">
    <citation type="submission" date="2022-05" db="EMBL/GenBank/DDBJ databases">
        <title>A multi-omics perspective on studying reproductive biology in Daphnia sinensis.</title>
        <authorList>
            <person name="Jia J."/>
        </authorList>
    </citation>
    <scope>NUCLEOTIDE SEQUENCE [LARGE SCALE GENOMIC DNA]</scope>
    <source>
        <strain evidence="3 4">WSL</strain>
    </source>
</reference>
<keyword evidence="2" id="KW-1133">Transmembrane helix</keyword>
<feature type="compositionally biased region" description="Low complexity" evidence="1">
    <location>
        <begin position="343"/>
        <end position="355"/>
    </location>
</feature>
<dbReference type="Proteomes" id="UP000820818">
    <property type="component" value="Linkage Group LG6"/>
</dbReference>
<keyword evidence="2" id="KW-0472">Membrane</keyword>
<dbReference type="EMBL" id="WJBH02000006">
    <property type="protein sequence ID" value="KAI9557089.1"/>
    <property type="molecule type" value="Genomic_DNA"/>
</dbReference>
<evidence type="ECO:0000313" key="3">
    <source>
        <dbReference type="EMBL" id="KAI9557089.1"/>
    </source>
</evidence>
<feature type="region of interest" description="Disordered" evidence="1">
    <location>
        <begin position="253"/>
        <end position="279"/>
    </location>
</feature>
<feature type="transmembrane region" description="Helical" evidence="2">
    <location>
        <begin position="47"/>
        <end position="69"/>
    </location>
</feature>
<comment type="caution">
    <text evidence="3">The sequence shown here is derived from an EMBL/GenBank/DDBJ whole genome shotgun (WGS) entry which is preliminary data.</text>
</comment>
<feature type="region of interest" description="Disordered" evidence="1">
    <location>
        <begin position="319"/>
        <end position="355"/>
    </location>
</feature>
<proteinExistence type="predicted"/>
<evidence type="ECO:0000313" key="4">
    <source>
        <dbReference type="Proteomes" id="UP000820818"/>
    </source>
</evidence>
<organism evidence="3 4">
    <name type="scientific">Daphnia sinensis</name>
    <dbReference type="NCBI Taxonomy" id="1820382"/>
    <lineage>
        <taxon>Eukaryota</taxon>
        <taxon>Metazoa</taxon>
        <taxon>Ecdysozoa</taxon>
        <taxon>Arthropoda</taxon>
        <taxon>Crustacea</taxon>
        <taxon>Branchiopoda</taxon>
        <taxon>Diplostraca</taxon>
        <taxon>Cladocera</taxon>
        <taxon>Anomopoda</taxon>
        <taxon>Daphniidae</taxon>
        <taxon>Daphnia</taxon>
        <taxon>Daphnia similis group</taxon>
    </lineage>
</organism>
<name>A0AAD5KP62_9CRUS</name>
<sequence>MGLPKYIAKIGKRNSHQSFLCHIAFKTLDHFSKRLNSDSKMSSFVKFSAKVIGAVAVGAGVAAVGWFGWKAYVEARAPVVQFGDADEAKAGHAPEEDNIVPPQDAEKVDAVPDAPAPEARKVKLPKALWKKSYQRRLARRARERLALQQVAADESCCALALPVVPADVEEVPASASTVEPASEEHSAVPVQHVDEVTPAEQLVEVVGEEVVAAVADAPVEDVPVRPVRVKNPNKALWNKSYQRRLARRAQERAERAALQQVTGEDASPGSALPLESEVQTPPAVEVCELPAPTVEAAEVNAIADAVEVPVPPVRVKHPNKALWNKSYQRRLARRAKEREERAAQQAEASGEQAAP</sequence>
<gene>
    <name evidence="3" type="ORF">GHT06_016887</name>
</gene>
<accession>A0AAD5KP62</accession>
<keyword evidence="4" id="KW-1185">Reference proteome</keyword>
<evidence type="ECO:0000256" key="2">
    <source>
        <dbReference type="SAM" id="Phobius"/>
    </source>
</evidence>
<evidence type="ECO:0000256" key="1">
    <source>
        <dbReference type="SAM" id="MobiDB-lite"/>
    </source>
</evidence>
<protein>
    <submittedName>
        <fullName evidence="3">Uncharacterized protein</fullName>
    </submittedName>
</protein>
<keyword evidence="2" id="KW-0812">Transmembrane</keyword>
<dbReference type="AlphaFoldDB" id="A0AAD5KP62"/>